<evidence type="ECO:0000256" key="5">
    <source>
        <dbReference type="ARBA" id="ARBA00032920"/>
    </source>
</evidence>
<evidence type="ECO:0000256" key="6">
    <source>
        <dbReference type="PROSITE-ProRule" id="PRU00221"/>
    </source>
</evidence>
<dbReference type="SUPFAM" id="SSF50978">
    <property type="entry name" value="WD40 repeat-like"/>
    <property type="match status" value="1"/>
</dbReference>
<sequence length="291" mass="33036">MSSPAPNFVSHSDRVKSVDFHSEKPWILTALHTGNVQIWNYDTKTLVKAMEVSEKSTRAAKFIHRKNWIATASDDQQIRIFDAETFSLINEFTAHSDFIRSLTVHPTLPYLISASDDRKIRVWDWENEWRMEQEFQEHAHYIMQIAVNPEDPEMFVSGSLDKTLKVWKLGEQESICTLEGHEKGVNCVEFLTGGRIVSGSDDCSICVWDIQTQKCIETLKNAHKNNVTFVTPFKTWIISGAEDSTVKIWNSQTFSLEKELNFEKGRAWCVAAGKSDAIAVGFDSGAVTVEI</sequence>
<evidence type="ECO:0000256" key="1">
    <source>
        <dbReference type="ARBA" id="ARBA00004347"/>
    </source>
</evidence>
<dbReference type="IntAct" id="A0A1D3PDA8">
    <property type="interactions" value="1"/>
</dbReference>
<evidence type="ECO:0000256" key="4">
    <source>
        <dbReference type="ARBA" id="ARBA00025536"/>
    </source>
</evidence>
<keyword evidence="10" id="KW-1267">Proteomics identification</keyword>
<dbReference type="Pfam" id="PF00400">
    <property type="entry name" value="WD40"/>
    <property type="match status" value="6"/>
</dbReference>
<dbReference type="GO" id="GO:0006891">
    <property type="term" value="P:intra-Golgi vesicle-mediated transport"/>
    <property type="evidence" value="ECO:0000318"/>
    <property type="project" value="GO_Central"/>
</dbReference>
<evidence type="ECO:0000256" key="3">
    <source>
        <dbReference type="ARBA" id="ARBA00022737"/>
    </source>
</evidence>
<feature type="repeat" description="WD" evidence="6">
    <location>
        <begin position="92"/>
        <end position="124"/>
    </location>
</feature>
<proteinExistence type="evidence at protein level"/>
<gene>
    <name evidence="7" type="ORF">CELE_Y41C4A.32</name>
    <name evidence="7 9" type="ORF">Y41C4A.32</name>
</gene>
<evidence type="ECO:0000313" key="9">
    <source>
        <dbReference type="WormBase" id="Y41C4A.32"/>
    </source>
</evidence>
<protein>
    <recommendedName>
        <fullName evidence="5">Beta'-coat protein</fullName>
    </recommendedName>
</protein>
<dbReference type="PROSITE" id="PS50294">
    <property type="entry name" value="WD_REPEATS_REGION"/>
    <property type="match status" value="3"/>
</dbReference>
<dbReference type="InterPro" id="IPR020472">
    <property type="entry name" value="WD40_PAC1"/>
</dbReference>
<dbReference type="STRING" id="6239.Y41C4A.32.1"/>
<dbReference type="PANTHER" id="PTHR19876:SF4">
    <property type="entry name" value="WD_REPEATS_REGION DOMAIN-CONTAINING PROTEIN"/>
    <property type="match status" value="1"/>
</dbReference>
<dbReference type="GO" id="GO:0006888">
    <property type="term" value="P:endoplasmic reticulum to Golgi vesicle-mediated transport"/>
    <property type="evidence" value="ECO:0000318"/>
    <property type="project" value="GO_Central"/>
</dbReference>
<dbReference type="Proteomes" id="UP000001940">
    <property type="component" value="Chromosome III"/>
</dbReference>
<dbReference type="InParanoid" id="A0A1D3PDA8"/>
<evidence type="ECO:0000313" key="8">
    <source>
        <dbReference type="Proteomes" id="UP000001940"/>
    </source>
</evidence>
<dbReference type="RefSeq" id="NP_499518.2">
    <property type="nucleotide sequence ID" value="NM_067117.4"/>
</dbReference>
<feature type="repeat" description="WD" evidence="6">
    <location>
        <begin position="8"/>
        <end position="49"/>
    </location>
</feature>
<dbReference type="EMBL" id="BX284603">
    <property type="protein sequence ID" value="SCN13887.1"/>
    <property type="molecule type" value="Genomic_DNA"/>
</dbReference>
<dbReference type="WormBase" id="Y41C4A.32">
    <property type="protein sequence ID" value="CE51790"/>
    <property type="gene ID" value="WBGene00270321"/>
</dbReference>
<evidence type="ECO:0007829" key="10">
    <source>
        <dbReference type="PeptideAtlas" id="A0A1D3PDA8"/>
    </source>
</evidence>
<name>A0A1D3PDA8_CAEEL</name>
<dbReference type="PaxDb" id="6239-Y41C4A.11"/>
<dbReference type="AGR" id="WB:WBGene00270321"/>
<feature type="repeat" description="WD" evidence="6">
    <location>
        <begin position="178"/>
        <end position="218"/>
    </location>
</feature>
<dbReference type="OrthoDB" id="2150324at2759"/>
<feature type="repeat" description="WD" evidence="6">
    <location>
        <begin position="135"/>
        <end position="177"/>
    </location>
</feature>
<dbReference type="FunCoup" id="A0A1D3PDA8">
    <property type="interactions" value="7"/>
</dbReference>
<dbReference type="Gene3D" id="2.130.10.10">
    <property type="entry name" value="YVTN repeat-like/Quinoprotein amine dehydrogenase"/>
    <property type="match status" value="1"/>
</dbReference>
<evidence type="ECO:0000313" key="7">
    <source>
        <dbReference type="EMBL" id="SCN13887.1"/>
    </source>
</evidence>
<accession>A0A1D3PDA8</accession>
<dbReference type="CTD" id="189814"/>
<comment type="subcellular location">
    <subcellularLocation>
        <location evidence="1">Cytoplasmic vesicle</location>
        <location evidence="1">COPI-coated vesicle membrane</location>
        <topology evidence="1">Peripheral membrane protein</topology>
        <orientation evidence="1">Cytoplasmic side</orientation>
    </subcellularLocation>
</comment>
<evidence type="ECO:0000256" key="2">
    <source>
        <dbReference type="ARBA" id="ARBA00022574"/>
    </source>
</evidence>
<dbReference type="PRINTS" id="PR00320">
    <property type="entry name" value="GPROTEINBRPT"/>
</dbReference>
<keyword evidence="2 6" id="KW-0853">WD repeat</keyword>
<dbReference type="eggNOG" id="KOG0276">
    <property type="taxonomic scope" value="Eukaryota"/>
</dbReference>
<dbReference type="GeneID" id="189814"/>
<dbReference type="SMR" id="A0A1D3PDA8"/>
<dbReference type="GO" id="GO:0030126">
    <property type="term" value="C:COPI vesicle coat"/>
    <property type="evidence" value="ECO:0000318"/>
    <property type="project" value="GO_Central"/>
</dbReference>
<dbReference type="AlphaFoldDB" id="A0A1D3PDA8"/>
<dbReference type="FunFam" id="2.130.10.10:FF:000016">
    <property type="entry name" value="Coatomer alpha subunit, putative"/>
    <property type="match status" value="1"/>
</dbReference>
<keyword evidence="3" id="KW-0677">Repeat</keyword>
<keyword evidence="8" id="KW-1185">Reference proteome</keyword>
<dbReference type="InterPro" id="IPR015943">
    <property type="entry name" value="WD40/YVTN_repeat-like_dom_sf"/>
</dbReference>
<dbReference type="PROSITE" id="PS50082">
    <property type="entry name" value="WD_REPEATS_2"/>
    <property type="match status" value="5"/>
</dbReference>
<comment type="function">
    <text evidence="4">The coatomer is a cytosolic protein complex that binds to dilysine motifs and reversibly associates with Golgi non-clathrin-coated vesicles, which further mediate biosynthetic protein transport from the ER, via the Golgi up to the trans Golgi network. Coatomer complex is required for budding from Golgi membranes, and is essential for the retrograde Golgi-to-ER transport of dilysine-tagged proteins.</text>
</comment>
<dbReference type="InterPro" id="IPR036322">
    <property type="entry name" value="WD40_repeat_dom_sf"/>
</dbReference>
<dbReference type="CDD" id="cd00200">
    <property type="entry name" value="WD40"/>
    <property type="match status" value="1"/>
</dbReference>
<dbReference type="InterPro" id="IPR050844">
    <property type="entry name" value="Coatomer_complex_subunit"/>
</dbReference>
<dbReference type="SMART" id="SM00320">
    <property type="entry name" value="WD40"/>
    <property type="match status" value="6"/>
</dbReference>
<dbReference type="GO" id="GO:0006886">
    <property type="term" value="P:intracellular protein transport"/>
    <property type="evidence" value="ECO:0000318"/>
    <property type="project" value="GO_Central"/>
</dbReference>
<dbReference type="PANTHER" id="PTHR19876">
    <property type="entry name" value="COATOMER"/>
    <property type="match status" value="1"/>
</dbReference>
<feature type="repeat" description="WD" evidence="6">
    <location>
        <begin position="220"/>
        <end position="259"/>
    </location>
</feature>
<organism evidence="7 8">
    <name type="scientific">Caenorhabditis elegans</name>
    <dbReference type="NCBI Taxonomy" id="6239"/>
    <lineage>
        <taxon>Eukaryota</taxon>
        <taxon>Metazoa</taxon>
        <taxon>Ecdysozoa</taxon>
        <taxon>Nematoda</taxon>
        <taxon>Chromadorea</taxon>
        <taxon>Rhabditida</taxon>
        <taxon>Rhabditina</taxon>
        <taxon>Rhabditomorpha</taxon>
        <taxon>Rhabditoidea</taxon>
        <taxon>Rhabditidae</taxon>
        <taxon>Peloderinae</taxon>
        <taxon>Caenorhabditis</taxon>
    </lineage>
</organism>
<dbReference type="Bgee" id="WBGene00270321">
    <property type="expression patterns" value="Expressed in adult organism and 1 other cell type or tissue"/>
</dbReference>
<dbReference type="InterPro" id="IPR019775">
    <property type="entry name" value="WD40_repeat_CS"/>
</dbReference>
<dbReference type="KEGG" id="cel:CELE_Y41C4A.32"/>
<dbReference type="PROSITE" id="PS00678">
    <property type="entry name" value="WD_REPEATS_1"/>
    <property type="match status" value="1"/>
</dbReference>
<dbReference type="InterPro" id="IPR001680">
    <property type="entry name" value="WD40_rpt"/>
</dbReference>
<reference evidence="7 8" key="1">
    <citation type="journal article" date="1998" name="Science">
        <title>Genome sequence of the nematode C. elegans: a platform for investigating biology.</title>
        <authorList>
            <consortium name="The C. elegans sequencing consortium"/>
            <person name="Sulson J.E."/>
            <person name="Waterston R."/>
        </authorList>
    </citation>
    <scope>NUCLEOTIDE SEQUENCE [LARGE SCALE GENOMIC DNA]</scope>
    <source>
        <strain evidence="7 8">Bristol N2</strain>
    </source>
</reference>
<dbReference type="GO" id="GO:0006890">
    <property type="term" value="P:retrograde vesicle-mediated transport, Golgi to endoplasmic reticulum"/>
    <property type="evidence" value="ECO:0000318"/>
    <property type="project" value="GO_Central"/>
</dbReference>